<feature type="compositionally biased region" description="Low complexity" evidence="1">
    <location>
        <begin position="99"/>
        <end position="116"/>
    </location>
</feature>
<dbReference type="AlphaFoldDB" id="J4GGV4"/>
<sequence>MAMTSGSELILNAVAVLKEISSKGEAKDAALSEETEETAPPSAGLSESKARADASSEDTNNIAHLPMSSMAGQVKEPGIKDDLVCPLPNSSKGKQRDVSGASNLLNGSALSSTGSLEGKEKESSMEDNPLNRAVRSSESSSTGEERAPSSLSDYYDDMADRIPSYLKGKGRALPTEDNTMVPVPRSPIPPEGKKTPALNRGLGYPGQSVMNSSKDKVRAVPTEGSSLDLVVRPSSSPSQTSGRALPSASNSSGNLGQSVSSSLKAKAVFLPAQPLAFTLPVAPIVPFVDPPKGTRNALMTQIGAETLSASSRGTLPTVPRSDTPGLKGLKETLRALMASQQTPSLPRGTSAVLSAQVQRDGGTVPPQRYTALSPSPKPPDPPALSSIPTAASPIIARPLNLSMSPPPSQSHPLINSAAVLPASLVKQAKATAPSAASPPSSTPPATLPSLLARPSPASLAAVSPVQAPEPPVSIPFKAVAPAVELSQPEPVPLNPLPPYSPGATTSSTYPTAALPSSVQPPPAVSLGQSTSPDPSTKAPAHSGSILRPSLLFSRTSEPLVSSSQHEPKQSESPTSTSECLASSASPSVVPVLTARQSQPVVPSPNLSAINPANEADVPSPSFHESLSSLQPPMLLRHPLVPSYSSLAFEERAQHEMRVRMRPAYWQLQDRTSAEGATRTSTPRVHQIYTYTEVNPVFQARIRVDNDGWPHREFSESSGHNEDGEGDGEDDNDDYVEGDEDKEDRDEDHEDGEYAEEDDDEDEEEIEVESTLYSTDSLTDLGVLEHGLEYLVDNLDLVTIERTSTVSAVASTIGYVLGATVRTVVHGVRTMAGWWAG</sequence>
<feature type="compositionally biased region" description="Pro residues" evidence="1">
    <location>
        <begin position="490"/>
        <end position="500"/>
    </location>
</feature>
<feature type="compositionally biased region" description="Basic and acidic residues" evidence="1">
    <location>
        <begin position="707"/>
        <end position="722"/>
    </location>
</feature>
<dbReference type="EMBL" id="HE797218">
    <property type="protein sequence ID" value="CCM05983.1"/>
    <property type="molecule type" value="Genomic_DNA"/>
</dbReference>
<evidence type="ECO:0000313" key="2">
    <source>
        <dbReference type="EMBL" id="CCM05983.1"/>
    </source>
</evidence>
<organism evidence="2 3">
    <name type="scientific">Fibroporia radiculosa</name>
    <dbReference type="NCBI Taxonomy" id="599839"/>
    <lineage>
        <taxon>Eukaryota</taxon>
        <taxon>Fungi</taxon>
        <taxon>Dikarya</taxon>
        <taxon>Basidiomycota</taxon>
        <taxon>Agaricomycotina</taxon>
        <taxon>Agaricomycetes</taxon>
        <taxon>Polyporales</taxon>
        <taxon>Fibroporiaceae</taxon>
        <taxon>Fibroporia</taxon>
    </lineage>
</organism>
<evidence type="ECO:0000256" key="1">
    <source>
        <dbReference type="SAM" id="MobiDB-lite"/>
    </source>
</evidence>
<protein>
    <submittedName>
        <fullName evidence="2">Uncharacterized protein</fullName>
    </submittedName>
</protein>
<accession>J4GGV4</accession>
<dbReference type="HOGENOM" id="CLU_339807_0_0_1"/>
<feature type="region of interest" description="Disordered" evidence="1">
    <location>
        <begin position="707"/>
        <end position="765"/>
    </location>
</feature>
<feature type="compositionally biased region" description="Low complexity" evidence="1">
    <location>
        <begin position="430"/>
        <end position="439"/>
    </location>
</feature>
<feature type="compositionally biased region" description="Acidic residues" evidence="1">
    <location>
        <begin position="723"/>
        <end position="765"/>
    </location>
</feature>
<feature type="compositionally biased region" description="Polar residues" evidence="1">
    <location>
        <begin position="233"/>
        <end position="242"/>
    </location>
</feature>
<proteinExistence type="predicted"/>
<evidence type="ECO:0000313" key="3">
    <source>
        <dbReference type="Proteomes" id="UP000006352"/>
    </source>
</evidence>
<feature type="region of interest" description="Disordered" evidence="1">
    <location>
        <begin position="490"/>
        <end position="582"/>
    </location>
</feature>
<dbReference type="Proteomes" id="UP000006352">
    <property type="component" value="Unassembled WGS sequence"/>
</dbReference>
<dbReference type="InParanoid" id="J4GGV4"/>
<feature type="region of interest" description="Disordered" evidence="1">
    <location>
        <begin position="340"/>
        <end position="388"/>
    </location>
</feature>
<dbReference type="RefSeq" id="XP_012185266.1">
    <property type="nucleotide sequence ID" value="XM_012329876.1"/>
</dbReference>
<keyword evidence="3" id="KW-1185">Reference proteome</keyword>
<feature type="compositionally biased region" description="Low complexity" evidence="1">
    <location>
        <begin position="249"/>
        <end position="258"/>
    </location>
</feature>
<feature type="region of interest" description="Disordered" evidence="1">
    <location>
        <begin position="430"/>
        <end position="451"/>
    </location>
</feature>
<feature type="compositionally biased region" description="Polar residues" evidence="1">
    <location>
        <begin position="502"/>
        <end position="517"/>
    </location>
</feature>
<dbReference type="GeneID" id="24100894"/>
<dbReference type="STRING" id="599839.J4GGV4"/>
<name>J4GGV4_9APHY</name>
<feature type="compositionally biased region" description="Polar residues" evidence="1">
    <location>
        <begin position="552"/>
        <end position="580"/>
    </location>
</feature>
<gene>
    <name evidence="2" type="ORF">FIBRA_08224</name>
</gene>
<feature type="region of interest" description="Disordered" evidence="1">
    <location>
        <begin position="22"/>
        <end position="258"/>
    </location>
</feature>
<reference evidence="2 3" key="1">
    <citation type="journal article" date="2012" name="Appl. Environ. Microbiol.">
        <title>Short-read sequencing for genomic analysis of the brown rot fungus Fibroporia radiculosa.</title>
        <authorList>
            <person name="Tang J.D."/>
            <person name="Perkins A.D."/>
            <person name="Sonstegard T.S."/>
            <person name="Schroeder S.G."/>
            <person name="Burgess S.C."/>
            <person name="Diehl S.V."/>
        </authorList>
    </citation>
    <scope>NUCLEOTIDE SEQUENCE [LARGE SCALE GENOMIC DNA]</scope>
    <source>
        <strain evidence="2 3">TFFH 294</strain>
    </source>
</reference>